<protein>
    <submittedName>
        <fullName evidence="2">MOSC domain-containing protein</fullName>
    </submittedName>
</protein>
<evidence type="ECO:0000313" key="3">
    <source>
        <dbReference type="Proteomes" id="UP000664779"/>
    </source>
</evidence>
<dbReference type="GO" id="GO:0030170">
    <property type="term" value="F:pyridoxal phosphate binding"/>
    <property type="evidence" value="ECO:0007669"/>
    <property type="project" value="InterPro"/>
</dbReference>
<comment type="caution">
    <text evidence="2">The sequence shown here is derived from an EMBL/GenBank/DDBJ whole genome shotgun (WGS) entry which is preliminary data.</text>
</comment>
<proteinExistence type="predicted"/>
<dbReference type="AlphaFoldDB" id="A0A939EL03"/>
<dbReference type="Proteomes" id="UP000664779">
    <property type="component" value="Unassembled WGS sequence"/>
</dbReference>
<dbReference type="PANTHER" id="PTHR36930">
    <property type="entry name" value="METAL-SULFUR CLUSTER BIOSYNTHESIS PROTEINS YUAD-RELATED"/>
    <property type="match status" value="1"/>
</dbReference>
<dbReference type="SUPFAM" id="SSF50800">
    <property type="entry name" value="PK beta-barrel domain-like"/>
    <property type="match status" value="1"/>
</dbReference>
<feature type="domain" description="MOSC" evidence="1">
    <location>
        <begin position="34"/>
        <end position="191"/>
    </location>
</feature>
<dbReference type="InterPro" id="IPR011037">
    <property type="entry name" value="Pyrv_Knase-like_insert_dom_sf"/>
</dbReference>
<gene>
    <name evidence="2" type="ORF">J0X15_00790</name>
</gene>
<evidence type="ECO:0000259" key="1">
    <source>
        <dbReference type="PROSITE" id="PS51340"/>
    </source>
</evidence>
<dbReference type="GO" id="GO:0030151">
    <property type="term" value="F:molybdenum ion binding"/>
    <property type="evidence" value="ECO:0007669"/>
    <property type="project" value="InterPro"/>
</dbReference>
<dbReference type="InterPro" id="IPR005302">
    <property type="entry name" value="MoCF_Sase_C"/>
</dbReference>
<sequence length="202" mass="21923">MDAALGALNIIPAWRLVGRVAEVLQTAKPDDFNTFACDSLELGLEGITGDRHGGFSRFSGGREPYYPRGTEMCNERQLSILAPDELGLIAERMDIDRLEAGWIGGNIVIEGMPHLSLIPPRTRLVFAGGAVVRVDGDNVPCRSAGKSIAAQFADRSGLDLAFPKLARRLRGLVGYVEKPGTILPGEEVTAHIPEQWIYQPES</sequence>
<reference evidence="2" key="1">
    <citation type="submission" date="2021-03" db="EMBL/GenBank/DDBJ databases">
        <title>Roseibium sp. CAU 1637 isolated from Incheon.</title>
        <authorList>
            <person name="Kim W."/>
        </authorList>
    </citation>
    <scope>NUCLEOTIDE SEQUENCE</scope>
    <source>
        <strain evidence="2">CAU 1637</strain>
    </source>
</reference>
<dbReference type="Pfam" id="PF03473">
    <property type="entry name" value="MOSC"/>
    <property type="match status" value="1"/>
</dbReference>
<evidence type="ECO:0000313" key="2">
    <source>
        <dbReference type="EMBL" id="MBO0343742.1"/>
    </source>
</evidence>
<dbReference type="InterPro" id="IPR052716">
    <property type="entry name" value="MOSC_domain"/>
</dbReference>
<dbReference type="GO" id="GO:0003824">
    <property type="term" value="F:catalytic activity"/>
    <property type="evidence" value="ECO:0007669"/>
    <property type="project" value="InterPro"/>
</dbReference>
<name>A0A939EL03_9HYPH</name>
<accession>A0A939EL03</accession>
<dbReference type="PANTHER" id="PTHR36930:SF1">
    <property type="entry name" value="MOSC DOMAIN-CONTAINING PROTEIN"/>
    <property type="match status" value="1"/>
</dbReference>
<dbReference type="EMBL" id="JAFLNF010000001">
    <property type="protein sequence ID" value="MBO0343742.1"/>
    <property type="molecule type" value="Genomic_DNA"/>
</dbReference>
<organism evidence="2 3">
    <name type="scientific">Roseibium limicola</name>
    <dbReference type="NCBI Taxonomy" id="2816037"/>
    <lineage>
        <taxon>Bacteria</taxon>
        <taxon>Pseudomonadati</taxon>
        <taxon>Pseudomonadota</taxon>
        <taxon>Alphaproteobacteria</taxon>
        <taxon>Hyphomicrobiales</taxon>
        <taxon>Stappiaceae</taxon>
        <taxon>Roseibium</taxon>
    </lineage>
</organism>
<keyword evidence="3" id="KW-1185">Reference proteome</keyword>
<dbReference type="Gene3D" id="2.40.33.20">
    <property type="entry name" value="PK beta-barrel domain-like"/>
    <property type="match status" value="1"/>
</dbReference>
<dbReference type="PROSITE" id="PS51340">
    <property type="entry name" value="MOSC"/>
    <property type="match status" value="1"/>
</dbReference>